<keyword evidence="10" id="KW-1003">Cell membrane</keyword>
<dbReference type="Pfam" id="PF14697">
    <property type="entry name" value="Fer4_21"/>
    <property type="match status" value="1"/>
</dbReference>
<keyword evidence="5 10" id="KW-1278">Translocase</keyword>
<keyword evidence="6 10" id="KW-0249">Electron transport</keyword>
<dbReference type="InterPro" id="IPR017896">
    <property type="entry name" value="4Fe4S_Fe-S-bd"/>
</dbReference>
<comment type="caution">
    <text evidence="14">The sequence shown here is derived from an EMBL/GenBank/DDBJ whole genome shotgun (WGS) entry which is preliminary data.</text>
</comment>
<feature type="region of interest" description="Hydrophobic" evidence="10">
    <location>
        <begin position="1"/>
        <end position="78"/>
    </location>
</feature>
<feature type="binding site" evidence="10">
    <location>
        <position position="224"/>
    </location>
    <ligand>
        <name>[4Fe-4S] cluster</name>
        <dbReference type="ChEBI" id="CHEBI:49883"/>
        <label>3</label>
    </ligand>
</feature>
<comment type="cofactor">
    <cofactor evidence="10">
        <name>[4Fe-4S] cluster</name>
        <dbReference type="ChEBI" id="CHEBI:49883"/>
    </cofactor>
    <text evidence="10">Binds 3 [4Fe-4S] clusters.</text>
</comment>
<feature type="binding site" evidence="10">
    <location>
        <position position="194"/>
    </location>
    <ligand>
        <name>[4Fe-4S] cluster</name>
        <dbReference type="ChEBI" id="CHEBI:49883"/>
        <label>2</label>
    </ligand>
</feature>
<dbReference type="RefSeq" id="WP_218251338.1">
    <property type="nucleotide sequence ID" value="NZ_JABXWD010000042.1"/>
</dbReference>
<feature type="transmembrane region" description="Helical" evidence="11">
    <location>
        <begin position="58"/>
        <end position="78"/>
    </location>
</feature>
<evidence type="ECO:0000256" key="9">
    <source>
        <dbReference type="ARBA" id="ARBA00023136"/>
    </source>
</evidence>
<dbReference type="InterPro" id="IPR017900">
    <property type="entry name" value="4Fe4S_Fe_S_CS"/>
</dbReference>
<evidence type="ECO:0000256" key="6">
    <source>
        <dbReference type="ARBA" id="ARBA00022982"/>
    </source>
</evidence>
<keyword evidence="11" id="KW-0812">Transmembrane</keyword>
<evidence type="ECO:0000256" key="11">
    <source>
        <dbReference type="SAM" id="Phobius"/>
    </source>
</evidence>
<keyword evidence="4 10" id="KW-0677">Repeat</keyword>
<keyword evidence="8 10" id="KW-0411">Iron-sulfur</keyword>
<feature type="domain" description="4Fe-4S ferredoxin-type" evidence="12">
    <location>
        <begin position="292"/>
        <end position="319"/>
    </location>
</feature>
<evidence type="ECO:0000256" key="10">
    <source>
        <dbReference type="HAMAP-Rule" id="MF_00463"/>
    </source>
</evidence>
<dbReference type="Proteomes" id="UP001196980">
    <property type="component" value="Unassembled WGS sequence"/>
</dbReference>
<protein>
    <recommendedName>
        <fullName evidence="10">Ion-translocating oxidoreductase complex subunit B</fullName>
        <ecNumber evidence="10">7.-.-.-</ecNumber>
    </recommendedName>
    <alternativeName>
        <fullName evidence="10">Rnf electron transport complex subunit B</fullName>
    </alternativeName>
</protein>
<organism evidence="14 15">
    <name type="scientific">Candidatus Magnetobacterium casense</name>
    <dbReference type="NCBI Taxonomy" id="1455061"/>
    <lineage>
        <taxon>Bacteria</taxon>
        <taxon>Pseudomonadati</taxon>
        <taxon>Nitrospirota</taxon>
        <taxon>Thermodesulfovibrionia</taxon>
        <taxon>Thermodesulfovibrionales</taxon>
        <taxon>Candidatus Magnetobacteriaceae</taxon>
        <taxon>Candidatus Magnetobacterium</taxon>
    </lineage>
</organism>
<evidence type="ECO:0000313" key="15">
    <source>
        <dbReference type="Proteomes" id="UP001196980"/>
    </source>
</evidence>
<feature type="domain" description="4Fe-4S ferredoxin-type" evidence="12">
    <location>
        <begin position="351"/>
        <end position="380"/>
    </location>
</feature>
<evidence type="ECO:0000313" key="14">
    <source>
        <dbReference type="EMBL" id="MBV6340725.1"/>
    </source>
</evidence>
<evidence type="ECO:0000256" key="4">
    <source>
        <dbReference type="ARBA" id="ARBA00022737"/>
    </source>
</evidence>
<dbReference type="EMBL" id="JABXWD010000042">
    <property type="protein sequence ID" value="MBV6340725.1"/>
    <property type="molecule type" value="Genomic_DNA"/>
</dbReference>
<evidence type="ECO:0000259" key="12">
    <source>
        <dbReference type="PROSITE" id="PS51379"/>
    </source>
</evidence>
<evidence type="ECO:0000256" key="7">
    <source>
        <dbReference type="ARBA" id="ARBA00023004"/>
    </source>
</evidence>
<dbReference type="InterPro" id="IPR050395">
    <property type="entry name" value="4Fe4S_Ferredoxin_RnfB"/>
</dbReference>
<evidence type="ECO:0000256" key="3">
    <source>
        <dbReference type="ARBA" id="ARBA00022723"/>
    </source>
</evidence>
<dbReference type="Pfam" id="PF12838">
    <property type="entry name" value="Fer4_7"/>
    <property type="match status" value="1"/>
</dbReference>
<name>A0ABS6RVS0_9BACT</name>
<evidence type="ECO:0000256" key="1">
    <source>
        <dbReference type="ARBA" id="ARBA00022448"/>
    </source>
</evidence>
<keyword evidence="2 10" id="KW-0004">4Fe-4S</keyword>
<proteinExistence type="inferred from homology"/>
<gene>
    <name evidence="10" type="primary">rnfB</name>
    <name evidence="14" type="ORF">HWQ67_03930</name>
</gene>
<dbReference type="HAMAP" id="MF_00463">
    <property type="entry name" value="RsxB_RnfB"/>
    <property type="match status" value="1"/>
</dbReference>
<feature type="binding site" evidence="10">
    <location>
        <position position="200"/>
    </location>
    <ligand>
        <name>[4Fe-4S] cluster</name>
        <dbReference type="ChEBI" id="CHEBI:49883"/>
        <label>2</label>
    </ligand>
</feature>
<dbReference type="Pfam" id="PF00037">
    <property type="entry name" value="Fer4"/>
    <property type="match status" value="1"/>
</dbReference>
<dbReference type="PROSITE" id="PS51656">
    <property type="entry name" value="4FE4S"/>
    <property type="match status" value="1"/>
</dbReference>
<feature type="domain" description="4Fe-4S ferredoxin-type" evidence="12">
    <location>
        <begin position="179"/>
        <end position="214"/>
    </location>
</feature>
<dbReference type="PANTHER" id="PTHR43560">
    <property type="entry name" value="ION-TRANSLOCATING OXIDOREDUCTASE COMPLEX SUBUNIT B"/>
    <property type="match status" value="1"/>
</dbReference>
<feature type="domain" description="4Fe-4S ferredoxin-type" evidence="12">
    <location>
        <begin position="321"/>
        <end position="350"/>
    </location>
</feature>
<evidence type="ECO:0000259" key="13">
    <source>
        <dbReference type="PROSITE" id="PS51656"/>
    </source>
</evidence>
<dbReference type="Pfam" id="PF04060">
    <property type="entry name" value="FeS"/>
    <property type="match status" value="1"/>
</dbReference>
<feature type="domain" description="4Fe-4S" evidence="13">
    <location>
        <begin position="84"/>
        <end position="144"/>
    </location>
</feature>
<evidence type="ECO:0000256" key="5">
    <source>
        <dbReference type="ARBA" id="ARBA00022967"/>
    </source>
</evidence>
<keyword evidence="7 10" id="KW-0408">Iron</keyword>
<accession>A0ABS6RVS0</accession>
<dbReference type="PROSITE" id="PS51379">
    <property type="entry name" value="4FE4S_FER_2"/>
    <property type="match status" value="6"/>
</dbReference>
<feature type="binding site" evidence="10">
    <location>
        <position position="204"/>
    </location>
    <ligand>
        <name>[4Fe-4S] cluster</name>
        <dbReference type="ChEBI" id="CHEBI:49883"/>
        <label>3</label>
    </ligand>
</feature>
<feature type="binding site" evidence="10">
    <location>
        <position position="234"/>
    </location>
    <ligand>
        <name>[4Fe-4S] cluster</name>
        <dbReference type="ChEBI" id="CHEBI:49883"/>
        <label>2</label>
    </ligand>
</feature>
<reference evidence="14 15" key="1">
    <citation type="journal article" date="2020" name="J Geophys Res Biogeosci">
        <title>Magnetotaxis as an Adaptation to Enable Bacterial Shuttling of Microbial Sulfur and Sulfur Cycling Across Aquatic Oxic#Anoxic Interfaces.</title>
        <authorList>
            <person name="Li J."/>
            <person name="Liu P."/>
            <person name="Wang J."/>
            <person name="Roberts A.P."/>
            <person name="Pan Y."/>
        </authorList>
    </citation>
    <scope>NUCLEOTIDE SEQUENCE [LARGE SCALE GENOMIC DNA]</scope>
    <source>
        <strain evidence="14 15">MYR-1_YQ</strain>
    </source>
</reference>
<dbReference type="CDD" id="cd10549">
    <property type="entry name" value="MtMvhB_like"/>
    <property type="match status" value="2"/>
</dbReference>
<keyword evidence="3 10" id="KW-0479">Metal-binding</keyword>
<keyword evidence="9 10" id="KW-0472">Membrane</keyword>
<comment type="function">
    <text evidence="10">Part of a membrane-bound complex that couples electron transfer with translocation of ions across the membrane.</text>
</comment>
<feature type="domain" description="4Fe-4S ferredoxin-type" evidence="12">
    <location>
        <begin position="259"/>
        <end position="289"/>
    </location>
</feature>
<sequence>MTKDDKDDRMADILTVNGFFDIIHLLDSVLNSIPLPSVGVGGGMEAKESVNMGATIKFTLLFVGGIGALFGLGLAFAAKRFSVEVDPKVEEVRDVLAGAQCGACGFAGCQQYAEAVVQKSYVSPNLCSPGGSTVSELVALITGKKASAREPQYSRILCQGDRARSTKRFKYEGVKDCRAAVLAGGGDKSCVYGCLGYGTCKSVCTFGAIEMSDQSLPIVNTKKCTGCGACARACPKQVIEILPSSKAVLVACHSRDKGADTRKNCQIGCIACGMCVKVCPYEAPSIANNVSTINIDKCRMCGLCAIKCPTKAIVDLLLPRSKAFITESKCIGCNMCMKVCPVNAAYGELKKPHTIDSSLCIGCGICTAKCPVQAIDGTFNAPEVFAKALEKKSGKKDPEKENAA</sequence>
<feature type="binding site" evidence="10">
    <location>
        <position position="104"/>
    </location>
    <ligand>
        <name>[4Fe-4S] cluster</name>
        <dbReference type="ChEBI" id="CHEBI:49883"/>
        <label>1</label>
    </ligand>
</feature>
<feature type="binding site" evidence="10">
    <location>
        <position position="127"/>
    </location>
    <ligand>
        <name>[4Fe-4S] cluster</name>
        <dbReference type="ChEBI" id="CHEBI:49883"/>
        <label>1</label>
    </ligand>
</feature>
<evidence type="ECO:0000256" key="8">
    <source>
        <dbReference type="ARBA" id="ARBA00023014"/>
    </source>
</evidence>
<feature type="binding site" evidence="10">
    <location>
        <position position="109"/>
    </location>
    <ligand>
        <name>[4Fe-4S] cluster</name>
        <dbReference type="ChEBI" id="CHEBI:49883"/>
        <label>1</label>
    </ligand>
</feature>
<feature type="binding site" evidence="10">
    <location>
        <position position="101"/>
    </location>
    <ligand>
        <name>[4Fe-4S] cluster</name>
        <dbReference type="ChEBI" id="CHEBI:49883"/>
        <label>1</label>
    </ligand>
</feature>
<feature type="binding site" evidence="10">
    <location>
        <position position="190"/>
    </location>
    <ligand>
        <name>[4Fe-4S] cluster</name>
        <dbReference type="ChEBI" id="CHEBI:49883"/>
        <label>2</label>
    </ligand>
</feature>
<dbReference type="InterPro" id="IPR007202">
    <property type="entry name" value="4Fe-4S_dom"/>
</dbReference>
<dbReference type="EC" id="7.-.-.-" evidence="10"/>
<comment type="subunit">
    <text evidence="10">The complex is composed of six subunits: RnfA, RnfB, RnfC, RnfD, RnfE and RnfG.</text>
</comment>
<dbReference type="PANTHER" id="PTHR43560:SF1">
    <property type="entry name" value="ION-TRANSLOCATING OXIDOREDUCTASE COMPLEX SUBUNIT B"/>
    <property type="match status" value="1"/>
</dbReference>
<evidence type="ECO:0000256" key="2">
    <source>
        <dbReference type="ARBA" id="ARBA00022485"/>
    </source>
</evidence>
<keyword evidence="15" id="KW-1185">Reference proteome</keyword>
<feature type="binding site" evidence="10">
    <location>
        <position position="230"/>
    </location>
    <ligand>
        <name>[4Fe-4S] cluster</name>
        <dbReference type="ChEBI" id="CHEBI:49883"/>
        <label>3</label>
    </ligand>
</feature>
<comment type="caution">
    <text evidence="10">Lacks conserved residue(s) required for the propagation of feature annotation.</text>
</comment>
<dbReference type="PROSITE" id="PS00198">
    <property type="entry name" value="4FE4S_FER_1"/>
    <property type="match status" value="2"/>
</dbReference>
<feature type="binding site" evidence="10">
    <location>
        <position position="227"/>
    </location>
    <ligand>
        <name>[4Fe-4S] cluster</name>
        <dbReference type="ChEBI" id="CHEBI:49883"/>
        <label>3</label>
    </ligand>
</feature>
<dbReference type="InterPro" id="IPR010207">
    <property type="entry name" value="Elect_transpt_cplx_RnfB/RsxB"/>
</dbReference>
<comment type="similarity">
    <text evidence="10">Belongs to the 4Fe4S bacterial-type ferredoxin family. RnfB subfamily.</text>
</comment>
<keyword evidence="11" id="KW-1133">Transmembrane helix</keyword>
<dbReference type="NCBIfam" id="NF005503">
    <property type="entry name" value="PRK07118.1-2"/>
    <property type="match status" value="1"/>
</dbReference>
<comment type="subcellular location">
    <subcellularLocation>
        <location evidence="10">Cell membrane</location>
    </subcellularLocation>
</comment>
<keyword evidence="1 10" id="KW-0813">Transport</keyword>
<feature type="domain" description="4Fe-4S ferredoxin-type" evidence="12">
    <location>
        <begin position="215"/>
        <end position="244"/>
    </location>
</feature>